<proteinExistence type="predicted"/>
<keyword evidence="2" id="KW-1185">Reference proteome</keyword>
<name>A0A4R2BN01_9BACI</name>
<evidence type="ECO:0000313" key="1">
    <source>
        <dbReference type="EMBL" id="TCN28075.1"/>
    </source>
</evidence>
<dbReference type="NCBIfam" id="TIGR02841">
    <property type="entry name" value="spore_YyaC"/>
    <property type="match status" value="1"/>
</dbReference>
<dbReference type="EMBL" id="SLVV01000001">
    <property type="protein sequence ID" value="TCN28075.1"/>
    <property type="molecule type" value="Genomic_DNA"/>
</dbReference>
<sequence length="200" mass="21623">MISTVDHKDKPALSEGIIQYNNRLAPLLIRNTLHSIIPNGIEHIYVAGIGSNVISGDSLGPLVGTLLKNIYPGHLTVMGSLQSPLDAVTLGREIPNVRFRSNSFVIAIDSVLGKKEMVNSIIVRKGTLLPGIGLGNQLPSLGDCSIMGVVLENNPDLHSSLLYTNLDTIFTMAMNIAKGISISVRQFFNYPPDEPVLLLR</sequence>
<dbReference type="InterPro" id="IPR009665">
    <property type="entry name" value="YyaC"/>
</dbReference>
<dbReference type="Proteomes" id="UP000295689">
    <property type="component" value="Unassembled WGS sequence"/>
</dbReference>
<comment type="caution">
    <text evidence="1">The sequence shown here is derived from an EMBL/GenBank/DDBJ whole genome shotgun (WGS) entry which is preliminary data.</text>
</comment>
<dbReference type="Pfam" id="PF06866">
    <property type="entry name" value="DUF1256"/>
    <property type="match status" value="1"/>
</dbReference>
<dbReference type="SUPFAM" id="SSF53163">
    <property type="entry name" value="HybD-like"/>
    <property type="match status" value="1"/>
</dbReference>
<organism evidence="1 2">
    <name type="scientific">Mesobacillus foraminis</name>
    <dbReference type="NCBI Taxonomy" id="279826"/>
    <lineage>
        <taxon>Bacteria</taxon>
        <taxon>Bacillati</taxon>
        <taxon>Bacillota</taxon>
        <taxon>Bacilli</taxon>
        <taxon>Bacillales</taxon>
        <taxon>Bacillaceae</taxon>
        <taxon>Mesobacillus</taxon>
    </lineage>
</organism>
<dbReference type="RefSeq" id="WP_132001226.1">
    <property type="nucleotide sequence ID" value="NZ_JABUHM010000006.1"/>
</dbReference>
<accession>A0A4R2BN01</accession>
<protein>
    <submittedName>
        <fullName evidence="1">Putative sporulation protein YyaC</fullName>
    </submittedName>
</protein>
<dbReference type="AlphaFoldDB" id="A0A4R2BN01"/>
<dbReference type="InterPro" id="IPR023430">
    <property type="entry name" value="Pept_HybD-like_dom_sf"/>
</dbReference>
<reference evidence="1 2" key="1">
    <citation type="journal article" date="2015" name="Stand. Genomic Sci.">
        <title>Genomic Encyclopedia of Bacterial and Archaeal Type Strains, Phase III: the genomes of soil and plant-associated and newly described type strains.</title>
        <authorList>
            <person name="Whitman W.B."/>
            <person name="Woyke T."/>
            <person name="Klenk H.P."/>
            <person name="Zhou Y."/>
            <person name="Lilburn T.G."/>
            <person name="Beck B.J."/>
            <person name="De Vos P."/>
            <person name="Vandamme P."/>
            <person name="Eisen J.A."/>
            <person name="Garrity G."/>
            <person name="Hugenholtz P."/>
            <person name="Kyrpides N.C."/>
        </authorList>
    </citation>
    <scope>NUCLEOTIDE SEQUENCE [LARGE SCALE GENOMIC DNA]</scope>
    <source>
        <strain evidence="1 2">CV53</strain>
    </source>
</reference>
<evidence type="ECO:0000313" key="2">
    <source>
        <dbReference type="Proteomes" id="UP000295689"/>
    </source>
</evidence>
<gene>
    <name evidence="1" type="ORF">EV146_101406</name>
</gene>